<feature type="domain" description="Lipid-binding serum glycoprotein N-terminal" evidence="9">
    <location>
        <begin position="26"/>
        <end position="247"/>
    </location>
</feature>
<dbReference type="SMART" id="SM00328">
    <property type="entry name" value="BPI1"/>
    <property type="match status" value="1"/>
</dbReference>
<dbReference type="GO" id="GO:0008289">
    <property type="term" value="F:lipid binding"/>
    <property type="evidence" value="ECO:0007669"/>
    <property type="project" value="InterPro"/>
</dbReference>
<comment type="caution">
    <text evidence="11">The sequence shown here is derived from an EMBL/GenBank/DDBJ whole genome shotgun (WGS) entry which is preliminary data.</text>
</comment>
<dbReference type="FunFam" id="3.15.10.10:FF:000001">
    <property type="entry name" value="phospholipid transfer protein-like"/>
    <property type="match status" value="1"/>
</dbReference>
<protein>
    <recommendedName>
        <fullName evidence="7">Bactericidal permeability-increasing protein</fullName>
        <shortName evidence="7">BPI</shortName>
    </recommendedName>
</protein>
<dbReference type="SMART" id="SM00329">
    <property type="entry name" value="BPI2"/>
    <property type="match status" value="1"/>
</dbReference>
<dbReference type="GO" id="GO:0005615">
    <property type="term" value="C:extracellular space"/>
    <property type="evidence" value="ECO:0007669"/>
    <property type="project" value="UniProtKB-UniRule"/>
</dbReference>
<keyword evidence="12" id="KW-1185">Reference proteome</keyword>
<keyword evidence="7" id="KW-0391">Immunity</keyword>
<gene>
    <name evidence="11" type="primary">BPI</name>
    <name evidence="11" type="ORF">AOXY_G26401</name>
</gene>
<evidence type="ECO:0000313" key="11">
    <source>
        <dbReference type="EMBL" id="KAK1156261.1"/>
    </source>
</evidence>
<comment type="domain">
    <text evidence="7">The N-terminal region may be exposed to the interior of the granule, whereas the C-terminal portion may be embedded in the membrane. During phagocytosis and degranulation, proteases may be released and activated and cleave BPI at the junction of the N- and C-terminal portions of the molecule, providing controlled release of the N-terminal antibacterial fragment when bacteria are ingested.</text>
</comment>
<dbReference type="FunFam" id="3.15.20.10:FF:000001">
    <property type="entry name" value="Phospholipid transfer protein"/>
    <property type="match status" value="1"/>
</dbReference>
<evidence type="ECO:0000313" key="12">
    <source>
        <dbReference type="Proteomes" id="UP001230051"/>
    </source>
</evidence>
<comment type="similarity">
    <text evidence="2">Belongs to the BPI/LBP/Plunc superfamily. BPI/LBP family.</text>
</comment>
<evidence type="ECO:0000256" key="2">
    <source>
        <dbReference type="ARBA" id="ARBA00007292"/>
    </source>
</evidence>
<dbReference type="Proteomes" id="UP001230051">
    <property type="component" value="Unassembled WGS sequence"/>
</dbReference>
<keyword evidence="7" id="KW-0044">Antibiotic</keyword>
<keyword evidence="5 7" id="KW-0325">Glycoprotein</keyword>
<accession>A0AAD8CT27</accession>
<comment type="subunit">
    <text evidence="7">Monomer. Homodimer; disulfide-linked.</text>
</comment>
<keyword evidence="3 7" id="KW-0964">Secreted</keyword>
<evidence type="ECO:0000259" key="9">
    <source>
        <dbReference type="SMART" id="SM00328"/>
    </source>
</evidence>
<dbReference type="SUPFAM" id="SSF55394">
    <property type="entry name" value="Bactericidal permeability-increasing protein, BPI"/>
    <property type="match status" value="2"/>
</dbReference>
<comment type="function">
    <text evidence="7">The cytotoxic action of BPI is limited to many species of Gram-negative bacteria; this specificity may be explained by a strong affinity of the very basic N-terminal half for the negatively charged lipopolysaccharides that are unique to the Gram-negative bacterial outer envelope.</text>
</comment>
<dbReference type="InterPro" id="IPR030675">
    <property type="entry name" value="BPI/LBP"/>
</dbReference>
<evidence type="ECO:0000256" key="5">
    <source>
        <dbReference type="ARBA" id="ARBA00023180"/>
    </source>
</evidence>
<evidence type="ECO:0000256" key="4">
    <source>
        <dbReference type="ARBA" id="ARBA00023157"/>
    </source>
</evidence>
<keyword evidence="4 6" id="KW-1015">Disulfide bond</keyword>
<keyword evidence="7 8" id="KW-0732">Signal</keyword>
<dbReference type="Gene3D" id="3.15.20.10">
    <property type="entry name" value="Bactericidal permeability-increasing protein, domain 2"/>
    <property type="match status" value="1"/>
</dbReference>
<dbReference type="PIRSF" id="PIRSF002417">
    <property type="entry name" value="Lipid_binding_protein"/>
    <property type="match status" value="1"/>
</dbReference>
<dbReference type="PANTHER" id="PTHR10504:SF132">
    <property type="entry name" value="BACTERICIDAL PERMEABILITY-INCREASING PROTEIN"/>
    <property type="match status" value="1"/>
</dbReference>
<dbReference type="Pfam" id="PF02886">
    <property type="entry name" value="LBP_BPI_CETP_C"/>
    <property type="match status" value="1"/>
</dbReference>
<comment type="subcellular location">
    <subcellularLocation>
        <location evidence="1 7">Secreted</location>
    </subcellularLocation>
</comment>
<feature type="disulfide bond" evidence="6">
    <location>
        <begin position="151"/>
        <end position="190"/>
    </location>
</feature>
<dbReference type="GO" id="GO:0045087">
    <property type="term" value="P:innate immune response"/>
    <property type="evidence" value="ECO:0007669"/>
    <property type="project" value="UniProtKB-UniRule"/>
</dbReference>
<dbReference type="GO" id="GO:0050829">
    <property type="term" value="P:defense response to Gram-negative bacterium"/>
    <property type="evidence" value="ECO:0007669"/>
    <property type="project" value="UniProtKB-UniRule"/>
</dbReference>
<dbReference type="InterPro" id="IPR017943">
    <property type="entry name" value="Bactericidal_perm-incr_a/b_dom"/>
</dbReference>
<evidence type="ECO:0000256" key="6">
    <source>
        <dbReference type="PIRSR" id="PIRSR002417-50"/>
    </source>
</evidence>
<dbReference type="PANTHER" id="PTHR10504">
    <property type="entry name" value="BACTERICIDAL PERMEABILITY-INCREASING BPI PROTEIN-RELATED"/>
    <property type="match status" value="1"/>
</dbReference>
<feature type="signal peptide" evidence="8">
    <location>
        <begin position="1"/>
        <end position="17"/>
    </location>
</feature>
<proteinExistence type="inferred from homology"/>
<evidence type="ECO:0000256" key="8">
    <source>
        <dbReference type="SAM" id="SignalP"/>
    </source>
</evidence>
<sequence>MWVYLITLLAIPHHALGANPGLESVITQKALEYAKPVGASLAQEKLGGLTIPDMTGSISISPFGKVDYSVSGMHVVNFNLPEPVVGFAEEAGIKIGISGMNVAINGNWRDHYQLIRDSGSFDLAVYELAVSVLVGVGSDSTGRLTLSSTNCDASVGDLEVTFHGGTSWLYNIFKKIIQGLVHEQLNSKLCPMISEYIDGLEPLLQKINVSYQYDPYVVFEFPLIHPPAIGASNMEFDCKGEFYSVEHRGEFPFTPEQFQLHDQNRMVSVGLSQSSANSAGFAYHSAGVLRIRLTDSMIPKVSPIRLNTTSFESFIPELPKRYPGMLMLVDLFTSHQPLITFQPDNVTAQAFGAAKVYVILPNATLVPVFVLDICASFSAKLFMSDLKLTGFMTLNNVSLNLASSELGPFQTKSMENVIRAGIRLAVLPEVNAKLKRGIPLPATPEVSLVNPVLKVNQGFVMLATDVSYSP</sequence>
<dbReference type="InterPro" id="IPR032942">
    <property type="entry name" value="BPI/LBP/Plunc"/>
</dbReference>
<dbReference type="InterPro" id="IPR001124">
    <property type="entry name" value="Lipid-bd_serum_glycop_C"/>
</dbReference>
<dbReference type="EMBL" id="JAGXEW010000028">
    <property type="protein sequence ID" value="KAK1156261.1"/>
    <property type="molecule type" value="Genomic_DNA"/>
</dbReference>
<evidence type="ECO:0000256" key="1">
    <source>
        <dbReference type="ARBA" id="ARBA00004613"/>
    </source>
</evidence>
<evidence type="ECO:0000256" key="3">
    <source>
        <dbReference type="ARBA" id="ARBA00022525"/>
    </source>
</evidence>
<organism evidence="11 12">
    <name type="scientific">Acipenser oxyrinchus oxyrinchus</name>
    <dbReference type="NCBI Taxonomy" id="40147"/>
    <lineage>
        <taxon>Eukaryota</taxon>
        <taxon>Metazoa</taxon>
        <taxon>Chordata</taxon>
        <taxon>Craniata</taxon>
        <taxon>Vertebrata</taxon>
        <taxon>Euteleostomi</taxon>
        <taxon>Actinopterygii</taxon>
        <taxon>Chondrostei</taxon>
        <taxon>Acipenseriformes</taxon>
        <taxon>Acipenseridae</taxon>
        <taxon>Acipenser</taxon>
    </lineage>
</organism>
<comment type="domain">
    <text evidence="7">The N- and C-terminal barrels adopt an identical fold despite having only 13% of conserved residues.</text>
</comment>
<evidence type="ECO:0000256" key="7">
    <source>
        <dbReference type="RuleBase" id="RU369039"/>
    </source>
</evidence>
<keyword evidence="7" id="KW-0929">Antimicrobial</keyword>
<feature type="chain" id="PRO_5042269804" description="Bactericidal permeability-increasing protein" evidence="8">
    <location>
        <begin position="18"/>
        <end position="470"/>
    </location>
</feature>
<feature type="domain" description="Lipid-binding serum glycoprotein C-terminal" evidence="10">
    <location>
        <begin position="261"/>
        <end position="464"/>
    </location>
</feature>
<reference evidence="11" key="1">
    <citation type="submission" date="2022-02" db="EMBL/GenBank/DDBJ databases">
        <title>Atlantic sturgeon de novo genome assembly.</title>
        <authorList>
            <person name="Stock M."/>
            <person name="Klopp C."/>
            <person name="Guiguen Y."/>
            <person name="Cabau C."/>
            <person name="Parinello H."/>
            <person name="Santidrian Yebra-Pimentel E."/>
            <person name="Kuhl H."/>
            <person name="Dirks R.P."/>
            <person name="Guessner J."/>
            <person name="Wuertz S."/>
            <person name="Du K."/>
            <person name="Schartl M."/>
        </authorList>
    </citation>
    <scope>NUCLEOTIDE SEQUENCE</scope>
    <source>
        <strain evidence="11">STURGEONOMICS-FGT-2020</strain>
        <tissue evidence="11">Whole blood</tissue>
    </source>
</reference>
<evidence type="ECO:0000259" key="10">
    <source>
        <dbReference type="SMART" id="SM00329"/>
    </source>
</evidence>
<dbReference type="AlphaFoldDB" id="A0AAD8CT27"/>
<dbReference type="Gene3D" id="3.15.10.10">
    <property type="entry name" value="Bactericidal permeability-increasing protein, domain 1"/>
    <property type="match status" value="1"/>
</dbReference>
<name>A0AAD8CT27_ACIOX</name>
<dbReference type="InterPro" id="IPR017942">
    <property type="entry name" value="Lipid-bd_serum_glycop_N"/>
</dbReference>
<dbReference type="Pfam" id="PF01273">
    <property type="entry name" value="LBP_BPI_CETP"/>
    <property type="match status" value="1"/>
</dbReference>
<keyword evidence="7" id="KW-0399">Innate immunity</keyword>